<dbReference type="InterPro" id="IPR029063">
    <property type="entry name" value="SAM-dependent_MTases_sf"/>
</dbReference>
<evidence type="ECO:0000313" key="3">
    <source>
        <dbReference type="Proteomes" id="UP000009072"/>
    </source>
</evidence>
<evidence type="ECO:0000313" key="2">
    <source>
        <dbReference type="EMBL" id="AAT27922.1"/>
    </source>
</evidence>
<keyword evidence="1" id="KW-1133">Transmembrane helix</keyword>
<dbReference type="STRING" id="267748.MMOB4360"/>
<protein>
    <submittedName>
        <fullName evidence="2">Expressed protein</fullName>
    </submittedName>
</protein>
<keyword evidence="1" id="KW-0812">Transmembrane</keyword>
<dbReference type="OrthoDB" id="9829993at2"/>
<accession>Q6KHK8</accession>
<dbReference type="HOGENOM" id="CLU_1239046_0_0_14"/>
<sequence length="223" mass="26340">MSPEQIALISSIIVVLILAISSFTFIQIRIRKLRRKILEINLKDNKIGMNLILKREDIGELYEDWKTKSPNALNDLYVEFTINTILRNDFKNGLYLGKTNGYEPLSFSNKTKASFKILEKDLNKQKYQELLELKKNITYKLEVIEKVSLEEQFDIIIFNDDLKNWNDLYGKYFKNLKKNGLIIIYDFSINKKTKKNFINHLKLVKAYFEEIKINNGIFLITKK</sequence>
<name>Q6KHK8_MYCM1</name>
<proteinExistence type="predicted"/>
<organism evidence="2 3">
    <name type="scientific">Mycoplasma mobile (strain ATCC 43663 / 163K / NCTC 11711)</name>
    <name type="common">Mesomycoplasma mobile</name>
    <dbReference type="NCBI Taxonomy" id="267748"/>
    <lineage>
        <taxon>Bacteria</taxon>
        <taxon>Bacillati</taxon>
        <taxon>Mycoplasmatota</taxon>
        <taxon>Mycoplasmoidales</taxon>
        <taxon>Metamycoplasmataceae</taxon>
        <taxon>Mesomycoplasma</taxon>
    </lineage>
</organism>
<dbReference type="NCBIfam" id="NF045844">
    <property type="entry name" value="BC85_0335_fam"/>
    <property type="match status" value="1"/>
</dbReference>
<dbReference type="EMBL" id="AE017308">
    <property type="protein sequence ID" value="AAT27922.1"/>
    <property type="molecule type" value="Genomic_DNA"/>
</dbReference>
<dbReference type="SUPFAM" id="SSF53335">
    <property type="entry name" value="S-adenosyl-L-methionine-dependent methyltransferases"/>
    <property type="match status" value="1"/>
</dbReference>
<reference evidence="2 3" key="1">
    <citation type="journal article" date="2004" name="Genome Res.">
        <title>The complete genome and proteome of Mycoplasma mobile.</title>
        <authorList>
            <person name="Jaffe J.D."/>
            <person name="Stange-Thomann N."/>
            <person name="Smith C."/>
            <person name="DeCaprio D."/>
            <person name="Fisher S."/>
            <person name="Butler J."/>
            <person name="Calvo S."/>
            <person name="Elkins T."/>
            <person name="FitzGerald M.G."/>
            <person name="Hafez N."/>
            <person name="Kodira C.D."/>
            <person name="Major J."/>
            <person name="Wang S."/>
            <person name="Wilkinson J."/>
            <person name="Nicol R."/>
            <person name="Nusbaum C."/>
            <person name="Birren B."/>
            <person name="Berg H.C."/>
            <person name="Church G.M."/>
        </authorList>
    </citation>
    <scope>NUCLEOTIDE SEQUENCE [LARGE SCALE GENOMIC DNA]</scope>
    <source>
        <strain evidence="3">ATCC 43663 / 163K / NCTC 11711</strain>
    </source>
</reference>
<dbReference type="Gene3D" id="3.40.50.150">
    <property type="entry name" value="Vaccinia Virus protein VP39"/>
    <property type="match status" value="1"/>
</dbReference>
<gene>
    <name evidence="2" type="ordered locus">MMOB4360</name>
</gene>
<dbReference type="AlphaFoldDB" id="Q6KHK8"/>
<dbReference type="KEGG" id="mmo:MMOB4360"/>
<dbReference type="Proteomes" id="UP000009072">
    <property type="component" value="Chromosome"/>
</dbReference>
<feature type="transmembrane region" description="Helical" evidence="1">
    <location>
        <begin position="6"/>
        <end position="26"/>
    </location>
</feature>
<evidence type="ECO:0000256" key="1">
    <source>
        <dbReference type="SAM" id="Phobius"/>
    </source>
</evidence>
<keyword evidence="3" id="KW-1185">Reference proteome</keyword>
<keyword evidence="1" id="KW-0472">Membrane</keyword>
<dbReference type="RefSeq" id="WP_011264956.1">
    <property type="nucleotide sequence ID" value="NC_006908.1"/>
</dbReference>